<comment type="caution">
    <text evidence="3">The sequence shown here is derived from an EMBL/GenBank/DDBJ whole genome shotgun (WGS) entry which is preliminary data.</text>
</comment>
<dbReference type="SMART" id="SM00743">
    <property type="entry name" value="Agenet"/>
    <property type="match status" value="1"/>
</dbReference>
<dbReference type="Proteomes" id="UP000187406">
    <property type="component" value="Unassembled WGS sequence"/>
</dbReference>
<evidence type="ECO:0000256" key="1">
    <source>
        <dbReference type="SAM" id="MobiDB-lite"/>
    </source>
</evidence>
<evidence type="ECO:0000313" key="3">
    <source>
        <dbReference type="EMBL" id="GAV85725.1"/>
    </source>
</evidence>
<dbReference type="STRING" id="3775.A0A1Q3CZY9"/>
<dbReference type="PANTHER" id="PTHR36805:SF7">
    <property type="entry name" value="AGENET DOMAIN-CONTAINING PROTEIN"/>
    <property type="match status" value="1"/>
</dbReference>
<feature type="domain" description="Agenet" evidence="2">
    <location>
        <begin position="110"/>
        <end position="170"/>
    </location>
</feature>
<name>A0A1Q3CZY9_CEPFO</name>
<dbReference type="EMBL" id="BDDD01003655">
    <property type="protein sequence ID" value="GAV85725.1"/>
    <property type="molecule type" value="Genomic_DNA"/>
</dbReference>
<feature type="region of interest" description="Disordered" evidence="1">
    <location>
        <begin position="246"/>
        <end position="283"/>
    </location>
</feature>
<evidence type="ECO:0000259" key="2">
    <source>
        <dbReference type="SMART" id="SM00743"/>
    </source>
</evidence>
<dbReference type="AlphaFoldDB" id="A0A1Q3CZY9"/>
<reference evidence="4" key="1">
    <citation type="submission" date="2016-04" db="EMBL/GenBank/DDBJ databases">
        <title>Cephalotus genome sequencing.</title>
        <authorList>
            <person name="Fukushima K."/>
            <person name="Hasebe M."/>
            <person name="Fang X."/>
        </authorList>
    </citation>
    <scope>NUCLEOTIDE SEQUENCE [LARGE SCALE GENOMIC DNA]</scope>
    <source>
        <strain evidence="4">cv. St1</strain>
    </source>
</reference>
<organism evidence="3 4">
    <name type="scientific">Cephalotus follicularis</name>
    <name type="common">Albany pitcher plant</name>
    <dbReference type="NCBI Taxonomy" id="3775"/>
    <lineage>
        <taxon>Eukaryota</taxon>
        <taxon>Viridiplantae</taxon>
        <taxon>Streptophyta</taxon>
        <taxon>Embryophyta</taxon>
        <taxon>Tracheophyta</taxon>
        <taxon>Spermatophyta</taxon>
        <taxon>Magnoliopsida</taxon>
        <taxon>eudicotyledons</taxon>
        <taxon>Gunneridae</taxon>
        <taxon>Pentapetalae</taxon>
        <taxon>rosids</taxon>
        <taxon>fabids</taxon>
        <taxon>Oxalidales</taxon>
        <taxon>Cephalotaceae</taxon>
        <taxon>Cephalotus</taxon>
    </lineage>
</organism>
<protein>
    <recommendedName>
        <fullName evidence="2">Agenet domain-containing protein</fullName>
    </recommendedName>
</protein>
<dbReference type="InParanoid" id="A0A1Q3CZY9"/>
<dbReference type="FunCoup" id="A0A1Q3CZY9">
    <property type="interactions" value="751"/>
</dbReference>
<gene>
    <name evidence="3" type="ORF">CFOL_v3_29159</name>
</gene>
<proteinExistence type="predicted"/>
<dbReference type="InterPro" id="IPR008395">
    <property type="entry name" value="Agenet-like_dom"/>
</dbReference>
<evidence type="ECO:0000313" key="4">
    <source>
        <dbReference type="Proteomes" id="UP000187406"/>
    </source>
</evidence>
<dbReference type="PANTHER" id="PTHR36805">
    <property type="entry name" value="AGENET DOMAIN-CONTAINING PROTEIN"/>
    <property type="match status" value="1"/>
</dbReference>
<dbReference type="OrthoDB" id="1894168at2759"/>
<keyword evidence="4" id="KW-1185">Reference proteome</keyword>
<accession>A0A1Q3CZY9</accession>
<feature type="non-terminal residue" evidence="3">
    <location>
        <position position="370"/>
    </location>
</feature>
<dbReference type="Pfam" id="PF05641">
    <property type="entry name" value="Agenet"/>
    <property type="match status" value="1"/>
</dbReference>
<sequence length="370" mass="42157">MDKKPILPFKVAQVVEARSFLKGYRGAWFRCKIKEFGRKNGGIVHALEYFDFPDEKIRWTKIYQKPPYSGCKSKERKRQLMVRPNFPPVYRESQMPDVCTISDVIVIVNDIWKVGDLVDWWTDGCYWSGRVTDMLGDEKVRIELLPPPMGEGYAYEVFCKDLRPSLDWSPDNGWAVPSTMVLSLSCIFEFASILYPVRVSSSMNFYYLMPKPLKVQLQDLCMTTIEYNLSRLFHFSANSLPTLKQPLRPTASKSTTHTPAKNVDFDLGGSDNRKRSYSDSVSSSHVRDASAEVAGAGIDKYHRSGSLKKTKTDESISLNCMHSDTIEAAILDLEELVSRVQWIKGILDFGMHSSNTVQSSWKFVEHRASS</sequence>
<dbReference type="InterPro" id="IPR014002">
    <property type="entry name" value="Agenet_dom_plant"/>
</dbReference>